<gene>
    <name evidence="1" type="ORF">QJU78_01625</name>
</gene>
<organism evidence="1 2">
    <name type="scientific">Pasteurella atlantica</name>
    <dbReference type="NCBI Taxonomy" id="2827233"/>
    <lineage>
        <taxon>Bacteria</taxon>
        <taxon>Pseudomonadati</taxon>
        <taxon>Pseudomonadota</taxon>
        <taxon>Gammaproteobacteria</taxon>
        <taxon>Pasteurellales</taxon>
        <taxon>Pasteurellaceae</taxon>
        <taxon>Pasteurella</taxon>
    </lineage>
</organism>
<dbReference type="Gene3D" id="3.30.370.20">
    <property type="match status" value="1"/>
</dbReference>
<reference evidence="1" key="1">
    <citation type="journal article" date="2023" name="Front. Microbiol.">
        <title>Phylogeography and host specificity of Pasteurellaceae pathogenic to sea-farmed fish in the north-east Atlantic.</title>
        <authorList>
            <person name="Gulla S."/>
            <person name="Colquhoun D.J."/>
            <person name="Olsen A.B."/>
            <person name="Spilsberg B."/>
            <person name="Lagesen K."/>
            <person name="Aakesson C.P."/>
            <person name="Strom S."/>
            <person name="Manji F."/>
            <person name="Birkbeck T.H."/>
            <person name="Nilsen H.K."/>
        </authorList>
    </citation>
    <scope>NUCLEOTIDE SEQUENCE</scope>
    <source>
        <strain evidence="1">VIB1234</strain>
    </source>
</reference>
<dbReference type="AlphaFoldDB" id="A0AAW8CJB5"/>
<dbReference type="InterPro" id="IPR012477">
    <property type="entry name" value="Glyco_transf_52"/>
</dbReference>
<dbReference type="Proteomes" id="UP001230466">
    <property type="component" value="Unassembled WGS sequence"/>
</dbReference>
<comment type="caution">
    <text evidence="1">The sequence shown here is derived from an EMBL/GenBank/DDBJ whole genome shotgun (WGS) entry which is preliminary data.</text>
</comment>
<name>A0AAW8CJB5_9PAST</name>
<dbReference type="EMBL" id="JASAYJ010000002">
    <property type="protein sequence ID" value="MDP8186484.1"/>
    <property type="molecule type" value="Genomic_DNA"/>
</dbReference>
<dbReference type="Pfam" id="PF07922">
    <property type="entry name" value="Glyco_transf_52"/>
    <property type="match status" value="1"/>
</dbReference>
<proteinExistence type="predicted"/>
<protein>
    <submittedName>
        <fullName evidence="1">Glycosyltransferase family 52</fullName>
    </submittedName>
</protein>
<evidence type="ECO:0000313" key="1">
    <source>
        <dbReference type="EMBL" id="MDP8186484.1"/>
    </source>
</evidence>
<dbReference type="RefSeq" id="WP_211597026.1">
    <property type="nucleotide sequence ID" value="NZ_JAGRQI010000002.1"/>
</dbReference>
<evidence type="ECO:0000313" key="2">
    <source>
        <dbReference type="Proteomes" id="UP001230466"/>
    </source>
</evidence>
<sequence>MNLIICQSPLQILIAEKIIATYPNDVFYGLMICCIENSKYQYYYQRLKSKCEKCELIYTHKPYKKWAFYKLVFKRLFKLHNLSQVKKIFLTNTTAEIMQIYIGDAKNADIITFDDGLANINIEDNFLIRERPLRSRTKFLQYFMRIPTVKDILAKQVKHYSIYNLPNIMGKYEKISLFETPNYEQDYNEVVNILLGQPIYENSKNGEQRNIALIEKVFTNYHIDFYYPHPRENYKINQAPYINTKLIFEDWIIQQTQKYPQKQYRLYTFFSSAAINLIDMPNIEVIALNPKDCPENFLPLYTIFKKLNIEVRNINY</sequence>
<accession>A0AAW8CJB5</accession>